<dbReference type="Proteomes" id="UP000291289">
    <property type="component" value="Unassembled WGS sequence"/>
</dbReference>
<dbReference type="PANTHER" id="PTHR40588">
    <property type="entry name" value="MRNA INTERFERASE TOXIN YAFQ"/>
    <property type="match status" value="1"/>
</dbReference>
<dbReference type="Gene3D" id="3.30.2310.20">
    <property type="entry name" value="RelE-like"/>
    <property type="match status" value="1"/>
</dbReference>
<protein>
    <submittedName>
        <fullName evidence="3">Type II toxin-antitoxin system YafQ family toxin</fullName>
    </submittedName>
</protein>
<dbReference type="PIRSF" id="PIRSF006156">
    <property type="entry name" value="YafQ"/>
    <property type="match status" value="1"/>
</dbReference>
<feature type="active site" description="Proton donor" evidence="2">
    <location>
        <position position="87"/>
    </location>
</feature>
<evidence type="ECO:0000313" key="3">
    <source>
        <dbReference type="EMBL" id="TCD53982.1"/>
    </source>
</evidence>
<accession>A0A4R0QP35</accession>
<dbReference type="OrthoDB" id="7030467at2"/>
<dbReference type="GO" id="GO:0006402">
    <property type="term" value="P:mRNA catabolic process"/>
    <property type="evidence" value="ECO:0007669"/>
    <property type="project" value="TreeGrafter"/>
</dbReference>
<dbReference type="RefSeq" id="WP_131284625.1">
    <property type="nucleotide sequence ID" value="NZ_RXLP01000023.1"/>
</dbReference>
<dbReference type="EMBL" id="RXLP01000023">
    <property type="protein sequence ID" value="TCD53982.1"/>
    <property type="molecule type" value="Genomic_DNA"/>
</dbReference>
<keyword evidence="1" id="KW-1277">Toxin-antitoxin system</keyword>
<dbReference type="InterPro" id="IPR004386">
    <property type="entry name" value="Toxin_YafQ-like"/>
</dbReference>
<dbReference type="GO" id="GO:0006415">
    <property type="term" value="P:translational termination"/>
    <property type="evidence" value="ECO:0007669"/>
    <property type="project" value="TreeGrafter"/>
</dbReference>
<name>A0A4R0QP35_9BIFI</name>
<organism evidence="3 4">
    <name type="scientific">Alloscardovia theropitheci</name>
    <dbReference type="NCBI Taxonomy" id="2496842"/>
    <lineage>
        <taxon>Bacteria</taxon>
        <taxon>Bacillati</taxon>
        <taxon>Actinomycetota</taxon>
        <taxon>Actinomycetes</taxon>
        <taxon>Bifidobacteriales</taxon>
        <taxon>Bifidobacteriaceae</taxon>
        <taxon>Alloscardovia</taxon>
    </lineage>
</organism>
<dbReference type="Pfam" id="PF15738">
    <property type="entry name" value="YafQ_toxin"/>
    <property type="match status" value="1"/>
</dbReference>
<keyword evidence="4" id="KW-1185">Reference proteome</keyword>
<dbReference type="InterPro" id="IPR007712">
    <property type="entry name" value="RelE/ParE_toxin"/>
</dbReference>
<dbReference type="AlphaFoldDB" id="A0A4R0QP35"/>
<evidence type="ECO:0000256" key="1">
    <source>
        <dbReference type="ARBA" id="ARBA00022649"/>
    </source>
</evidence>
<dbReference type="SUPFAM" id="SSF143011">
    <property type="entry name" value="RelE-like"/>
    <property type="match status" value="1"/>
</dbReference>
<comment type="caution">
    <text evidence="3">The sequence shown here is derived from an EMBL/GenBank/DDBJ whole genome shotgun (WGS) entry which is preliminary data.</text>
</comment>
<dbReference type="InterPro" id="IPR035093">
    <property type="entry name" value="RelE/ParE_toxin_dom_sf"/>
</dbReference>
<proteinExistence type="predicted"/>
<dbReference type="NCBIfam" id="TIGR02385">
    <property type="entry name" value="RelE_StbE"/>
    <property type="match status" value="1"/>
</dbReference>
<dbReference type="PANTHER" id="PTHR40588:SF1">
    <property type="entry name" value="MRNA INTERFERASE TOXIN YAFQ"/>
    <property type="match status" value="1"/>
</dbReference>
<gene>
    <name evidence="3" type="ORF">EJ419_06020</name>
</gene>
<dbReference type="GO" id="GO:0004521">
    <property type="term" value="F:RNA endonuclease activity"/>
    <property type="evidence" value="ECO:0007669"/>
    <property type="project" value="TreeGrafter"/>
</dbReference>
<evidence type="ECO:0000256" key="2">
    <source>
        <dbReference type="PIRSR" id="PIRSR006156-1"/>
    </source>
</evidence>
<sequence>MSKQVFYTPAYLRDVKRYKAKHYDLDRLFAIIRLIREGATSSDLAQYKDHILEGQYKGVHDLHVYPDIILLYQVTNEQINFIRLATHDELF</sequence>
<evidence type="ECO:0000313" key="4">
    <source>
        <dbReference type="Proteomes" id="UP000291289"/>
    </source>
</evidence>
<reference evidence="3 4" key="1">
    <citation type="submission" date="2018-12" db="EMBL/GenBank/DDBJ databases">
        <title>Alloscrdovia theropitheci sp. nov: a novel taxon from the feces of the bleeding-herat monkey (Theropithecus geleda).</title>
        <authorList>
            <person name="Modesto M."/>
        </authorList>
    </citation>
    <scope>NUCLEOTIDE SEQUENCE [LARGE SCALE GENOMIC DNA]</scope>
    <source>
        <strain evidence="3 4">GLDI4/2</strain>
    </source>
</reference>